<evidence type="ECO:0000256" key="2">
    <source>
        <dbReference type="ARBA" id="ARBA00008133"/>
    </source>
</evidence>
<keyword evidence="13" id="KW-1185">Reference proteome</keyword>
<evidence type="ECO:0000256" key="5">
    <source>
        <dbReference type="ARBA" id="ARBA00023244"/>
    </source>
</evidence>
<accession>A0A2D2CXX1</accession>
<comment type="catalytic activity">
    <reaction evidence="8 9">
        <text>hydroxymethylbilane = uroporphyrinogen III + H2O</text>
        <dbReference type="Rhea" id="RHEA:18965"/>
        <dbReference type="ChEBI" id="CHEBI:15377"/>
        <dbReference type="ChEBI" id="CHEBI:57308"/>
        <dbReference type="ChEBI" id="CHEBI:57845"/>
        <dbReference type="EC" id="4.2.1.75"/>
    </reaction>
</comment>
<evidence type="ECO:0000256" key="1">
    <source>
        <dbReference type="ARBA" id="ARBA00004772"/>
    </source>
</evidence>
<dbReference type="GO" id="GO:0004852">
    <property type="term" value="F:uroporphyrinogen-III synthase activity"/>
    <property type="evidence" value="ECO:0007669"/>
    <property type="project" value="UniProtKB-UniRule"/>
</dbReference>
<feature type="region of interest" description="Disordered" evidence="10">
    <location>
        <begin position="222"/>
        <end position="245"/>
    </location>
</feature>
<dbReference type="SUPFAM" id="SSF69618">
    <property type="entry name" value="HemD-like"/>
    <property type="match status" value="1"/>
</dbReference>
<proteinExistence type="inferred from homology"/>
<evidence type="ECO:0000256" key="9">
    <source>
        <dbReference type="RuleBase" id="RU366031"/>
    </source>
</evidence>
<keyword evidence="4 9" id="KW-0456">Lyase</keyword>
<evidence type="ECO:0000256" key="7">
    <source>
        <dbReference type="ARBA" id="ARBA00040167"/>
    </source>
</evidence>
<feature type="compositionally biased region" description="Polar residues" evidence="10">
    <location>
        <begin position="222"/>
        <end position="232"/>
    </location>
</feature>
<keyword evidence="5 9" id="KW-0627">Porphyrin biosynthesis</keyword>
<dbReference type="EC" id="4.2.1.75" evidence="3 9"/>
<dbReference type="EMBL" id="CP023737">
    <property type="protein sequence ID" value="ATQ67578.1"/>
    <property type="molecule type" value="Genomic_DNA"/>
</dbReference>
<comment type="function">
    <text evidence="6 9">Catalyzes cyclization of the linear tetrapyrrole, hydroxymethylbilane, to the macrocyclic uroporphyrinogen III.</text>
</comment>
<dbReference type="STRING" id="595536.GCA_000178815_03856"/>
<dbReference type="InterPro" id="IPR003754">
    <property type="entry name" value="4pyrrol_synth_uPrphyn_synth"/>
</dbReference>
<evidence type="ECO:0000256" key="4">
    <source>
        <dbReference type="ARBA" id="ARBA00023239"/>
    </source>
</evidence>
<dbReference type="Pfam" id="PF02602">
    <property type="entry name" value="HEM4"/>
    <property type="match status" value="1"/>
</dbReference>
<comment type="pathway">
    <text evidence="1 9">Porphyrin-containing compound metabolism; protoporphyrin-IX biosynthesis; coproporphyrinogen-III from 5-aminolevulinate: step 3/4.</text>
</comment>
<dbReference type="PANTHER" id="PTHR38042:SF1">
    <property type="entry name" value="UROPORPHYRINOGEN-III SYNTHASE, CHLOROPLASTIC"/>
    <property type="match status" value="1"/>
</dbReference>
<sequence>MSRVLVTRARDDAERTAEKLRRLGHEPILAPVTEIVATGAAIPRESFDAVLATSARALRHAGEDVETLRDVPLYVVGARTAEAARARGLHVEASASDVAGLIALLRERFPTPRRFLYLAGRDRKDALEEFLRSCGHETRVVEIYHAQETAALPADALAAMACGEIDVVLHYSARSAALFLALTQGRVEARRIEAVAHLALSADVARVLRGAGCTHVRVASSPNEDSLLQSSRAPPVVSRRAPGPE</sequence>
<comment type="similarity">
    <text evidence="2 9">Belongs to the uroporphyrinogen-III synthase family.</text>
</comment>
<dbReference type="AlphaFoldDB" id="A0A2D2CXX1"/>
<feature type="domain" description="Tetrapyrrole biosynthesis uroporphyrinogen III synthase" evidence="11">
    <location>
        <begin position="15"/>
        <end position="229"/>
    </location>
</feature>
<evidence type="ECO:0000313" key="12">
    <source>
        <dbReference type="EMBL" id="ATQ67578.1"/>
    </source>
</evidence>
<evidence type="ECO:0000256" key="3">
    <source>
        <dbReference type="ARBA" id="ARBA00013109"/>
    </source>
</evidence>
<dbReference type="CDD" id="cd06578">
    <property type="entry name" value="HemD"/>
    <property type="match status" value="1"/>
</dbReference>
<dbReference type="InterPro" id="IPR039793">
    <property type="entry name" value="UROS/Hem4"/>
</dbReference>
<dbReference type="Gene3D" id="3.40.50.10090">
    <property type="match status" value="2"/>
</dbReference>
<evidence type="ECO:0000256" key="8">
    <source>
        <dbReference type="ARBA" id="ARBA00048617"/>
    </source>
</evidence>
<dbReference type="KEGG" id="mtw:CQW49_06510"/>
<reference evidence="13" key="1">
    <citation type="submission" date="2017-10" db="EMBL/GenBank/DDBJ databases">
        <title>Completed PacBio SMRT sequence of Methylosinus trichosporium OB3b reveals presence of a third large plasmid.</title>
        <authorList>
            <person name="Charles T.C."/>
            <person name="Lynch M.D.J."/>
            <person name="Heil J.R."/>
            <person name="Cheng J."/>
        </authorList>
    </citation>
    <scope>NUCLEOTIDE SEQUENCE [LARGE SCALE GENOMIC DNA]</scope>
    <source>
        <strain evidence="13">OB3b</strain>
    </source>
</reference>
<dbReference type="Proteomes" id="UP000230709">
    <property type="component" value="Chromosome"/>
</dbReference>
<dbReference type="UniPathway" id="UPA00251">
    <property type="reaction ID" value="UER00320"/>
</dbReference>
<dbReference type="InterPro" id="IPR036108">
    <property type="entry name" value="4pyrrol_syn_uPrphyn_synt_sf"/>
</dbReference>
<evidence type="ECO:0000313" key="13">
    <source>
        <dbReference type="Proteomes" id="UP000230709"/>
    </source>
</evidence>
<protein>
    <recommendedName>
        <fullName evidence="7 9">Uroporphyrinogen-III synthase</fullName>
        <ecNumber evidence="3 9">4.2.1.75</ecNumber>
    </recommendedName>
</protein>
<evidence type="ECO:0000256" key="10">
    <source>
        <dbReference type="SAM" id="MobiDB-lite"/>
    </source>
</evidence>
<name>A0A2D2CXX1_METT3</name>
<gene>
    <name evidence="12" type="ORF">CQW49_06510</name>
</gene>
<dbReference type="PANTHER" id="PTHR38042">
    <property type="entry name" value="UROPORPHYRINOGEN-III SYNTHASE, CHLOROPLASTIC"/>
    <property type="match status" value="1"/>
</dbReference>
<dbReference type="RefSeq" id="WP_003611367.1">
    <property type="nucleotide sequence ID" value="NZ_ADVE02000001.1"/>
</dbReference>
<organism evidence="12 13">
    <name type="scientific">Methylosinus trichosporium (strain ATCC 35070 / NCIMB 11131 / UNIQEM 75 / OB3b)</name>
    <dbReference type="NCBI Taxonomy" id="595536"/>
    <lineage>
        <taxon>Bacteria</taxon>
        <taxon>Pseudomonadati</taxon>
        <taxon>Pseudomonadota</taxon>
        <taxon>Alphaproteobacteria</taxon>
        <taxon>Hyphomicrobiales</taxon>
        <taxon>Methylocystaceae</taxon>
        <taxon>Methylosinus</taxon>
    </lineage>
</organism>
<evidence type="ECO:0000259" key="11">
    <source>
        <dbReference type="Pfam" id="PF02602"/>
    </source>
</evidence>
<dbReference type="GO" id="GO:0006780">
    <property type="term" value="P:uroporphyrinogen III biosynthetic process"/>
    <property type="evidence" value="ECO:0007669"/>
    <property type="project" value="UniProtKB-UniRule"/>
</dbReference>
<evidence type="ECO:0000256" key="6">
    <source>
        <dbReference type="ARBA" id="ARBA00037589"/>
    </source>
</evidence>
<dbReference type="GO" id="GO:0006782">
    <property type="term" value="P:protoporphyrinogen IX biosynthetic process"/>
    <property type="evidence" value="ECO:0007669"/>
    <property type="project" value="UniProtKB-UniRule"/>
</dbReference>